<dbReference type="Proteomes" id="UP000466442">
    <property type="component" value="Unassembled WGS sequence"/>
</dbReference>
<evidence type="ECO:0000313" key="1">
    <source>
        <dbReference type="EMBL" id="KAF6204202.1"/>
    </source>
</evidence>
<evidence type="ECO:0000313" key="2">
    <source>
        <dbReference type="Proteomes" id="UP000466442"/>
    </source>
</evidence>
<sequence>MSKADFEMLVGKVGPRVCRQNTNMRLSIRVATRLAIVLRFLATGDSFKSLMYTFRVHYTTISQIVPDVLQALIEGLKEFIKNPPRGYAFPWHKQGPVSAKYLALGSNENKGLGSHKTHNLDGMDTSASLFYNNHPMGPYG</sequence>
<accession>A0A8S9X5C8</accession>
<dbReference type="EMBL" id="WIXP02000010">
    <property type="protein sequence ID" value="KAF6204202.1"/>
    <property type="molecule type" value="Genomic_DNA"/>
</dbReference>
<comment type="caution">
    <text evidence="1">The sequence shown here is derived from an EMBL/GenBank/DDBJ whole genome shotgun (WGS) entry which is preliminary data.</text>
</comment>
<gene>
    <name evidence="1" type="ORF">GE061_002542</name>
</gene>
<dbReference type="OrthoDB" id="6618525at2759"/>
<name>A0A8S9X5C8_APOLU</name>
<organism evidence="1 2">
    <name type="scientific">Apolygus lucorum</name>
    <name type="common">Small green plant bug</name>
    <name type="synonym">Lygocoris lucorum</name>
    <dbReference type="NCBI Taxonomy" id="248454"/>
    <lineage>
        <taxon>Eukaryota</taxon>
        <taxon>Metazoa</taxon>
        <taxon>Ecdysozoa</taxon>
        <taxon>Arthropoda</taxon>
        <taxon>Hexapoda</taxon>
        <taxon>Insecta</taxon>
        <taxon>Pterygota</taxon>
        <taxon>Neoptera</taxon>
        <taxon>Paraneoptera</taxon>
        <taxon>Hemiptera</taxon>
        <taxon>Heteroptera</taxon>
        <taxon>Panheteroptera</taxon>
        <taxon>Cimicomorpha</taxon>
        <taxon>Miridae</taxon>
        <taxon>Mirini</taxon>
        <taxon>Apolygus</taxon>
    </lineage>
</organism>
<dbReference type="AlphaFoldDB" id="A0A8S9X5C8"/>
<reference evidence="1" key="1">
    <citation type="journal article" date="2021" name="Mol. Ecol. Resour.">
        <title>Apolygus lucorum genome provides insights into omnivorousness and mesophyll feeding.</title>
        <authorList>
            <person name="Liu Y."/>
            <person name="Liu H."/>
            <person name="Wang H."/>
            <person name="Huang T."/>
            <person name="Liu B."/>
            <person name="Yang B."/>
            <person name="Yin L."/>
            <person name="Li B."/>
            <person name="Zhang Y."/>
            <person name="Zhang S."/>
            <person name="Jiang F."/>
            <person name="Zhang X."/>
            <person name="Ren Y."/>
            <person name="Wang B."/>
            <person name="Wang S."/>
            <person name="Lu Y."/>
            <person name="Wu K."/>
            <person name="Fan W."/>
            <person name="Wang G."/>
        </authorList>
    </citation>
    <scope>NUCLEOTIDE SEQUENCE</scope>
    <source>
        <strain evidence="1">12Hb</strain>
    </source>
</reference>
<protein>
    <recommendedName>
        <fullName evidence="3">Transposase Helix-turn-helix domain-containing protein</fullName>
    </recommendedName>
</protein>
<keyword evidence="2" id="KW-1185">Reference proteome</keyword>
<proteinExistence type="predicted"/>
<evidence type="ECO:0008006" key="3">
    <source>
        <dbReference type="Google" id="ProtNLM"/>
    </source>
</evidence>